<gene>
    <name evidence="1" type="ORF">BpHYR1_035489</name>
</gene>
<evidence type="ECO:0000313" key="2">
    <source>
        <dbReference type="Proteomes" id="UP000276133"/>
    </source>
</evidence>
<name>A0A3M7QHN6_BRAPC</name>
<keyword evidence="2" id="KW-1185">Reference proteome</keyword>
<comment type="caution">
    <text evidence="1">The sequence shown here is derived from an EMBL/GenBank/DDBJ whole genome shotgun (WGS) entry which is preliminary data.</text>
</comment>
<dbReference type="EMBL" id="REGN01006196">
    <property type="protein sequence ID" value="RNA10458.1"/>
    <property type="molecule type" value="Genomic_DNA"/>
</dbReference>
<dbReference type="Proteomes" id="UP000276133">
    <property type="component" value="Unassembled WGS sequence"/>
</dbReference>
<dbReference type="AlphaFoldDB" id="A0A3M7QHN6"/>
<reference evidence="1 2" key="1">
    <citation type="journal article" date="2018" name="Sci. Rep.">
        <title>Genomic signatures of local adaptation to the degree of environmental predictability in rotifers.</title>
        <authorList>
            <person name="Franch-Gras L."/>
            <person name="Hahn C."/>
            <person name="Garcia-Roger E.M."/>
            <person name="Carmona M.J."/>
            <person name="Serra M."/>
            <person name="Gomez A."/>
        </authorList>
    </citation>
    <scope>NUCLEOTIDE SEQUENCE [LARGE SCALE GENOMIC DNA]</scope>
    <source>
        <strain evidence="1">HYR1</strain>
    </source>
</reference>
<sequence>MCYLSERYVRVGLSHSVPLVIRLVNEYREGFESRFIEYPTPLCNSLCNCYLEISSFFSLTKYYAIISKNNSKFYKNEIKKY</sequence>
<accession>A0A3M7QHN6</accession>
<organism evidence="1 2">
    <name type="scientific">Brachionus plicatilis</name>
    <name type="common">Marine rotifer</name>
    <name type="synonym">Brachionus muelleri</name>
    <dbReference type="NCBI Taxonomy" id="10195"/>
    <lineage>
        <taxon>Eukaryota</taxon>
        <taxon>Metazoa</taxon>
        <taxon>Spiralia</taxon>
        <taxon>Gnathifera</taxon>
        <taxon>Rotifera</taxon>
        <taxon>Eurotatoria</taxon>
        <taxon>Monogononta</taxon>
        <taxon>Pseudotrocha</taxon>
        <taxon>Ploima</taxon>
        <taxon>Brachionidae</taxon>
        <taxon>Brachionus</taxon>
    </lineage>
</organism>
<protein>
    <submittedName>
        <fullName evidence="1">Uncharacterized protein</fullName>
    </submittedName>
</protein>
<proteinExistence type="predicted"/>
<evidence type="ECO:0000313" key="1">
    <source>
        <dbReference type="EMBL" id="RNA10458.1"/>
    </source>
</evidence>